<evidence type="ECO:0000313" key="2">
    <source>
        <dbReference type="Proteomes" id="UP001642360"/>
    </source>
</evidence>
<evidence type="ECO:0008006" key="3">
    <source>
        <dbReference type="Google" id="ProtNLM"/>
    </source>
</evidence>
<dbReference type="AlphaFoldDB" id="A0ABC8UUV2"/>
<dbReference type="Gene3D" id="3.40.50.150">
    <property type="entry name" value="Vaccinia Virus protein VP39"/>
    <property type="match status" value="1"/>
</dbReference>
<gene>
    <name evidence="1" type="ORF">ILEXP_LOCUS55206</name>
</gene>
<name>A0ABC8UUV2_9AQUA</name>
<proteinExistence type="predicted"/>
<comment type="caution">
    <text evidence="1">The sequence shown here is derived from an EMBL/GenBank/DDBJ whole genome shotgun (WGS) entry which is preliminary data.</text>
</comment>
<dbReference type="Pfam" id="PF02353">
    <property type="entry name" value="CMAS"/>
    <property type="match status" value="1"/>
</dbReference>
<dbReference type="SUPFAM" id="SSF53335">
    <property type="entry name" value="S-adenosyl-L-methionine-dependent methyltransferases"/>
    <property type="match status" value="1"/>
</dbReference>
<evidence type="ECO:0000313" key="1">
    <source>
        <dbReference type="EMBL" id="CAK9184858.1"/>
    </source>
</evidence>
<keyword evidence="2" id="KW-1185">Reference proteome</keyword>
<sequence length="72" mass="7734">MKISFFSHSLSTFYDPLESPKSIVDVGCGIGGSSRYLARKYGAQCQGITLSPFQAQRAKTVTSAQGLTDKIS</sequence>
<dbReference type="Proteomes" id="UP001642360">
    <property type="component" value="Unassembled WGS sequence"/>
</dbReference>
<dbReference type="CDD" id="cd02440">
    <property type="entry name" value="AdoMet_MTases"/>
    <property type="match status" value="1"/>
</dbReference>
<protein>
    <recommendedName>
        <fullName evidence="3">Gamma-tocopherol methyltransferase</fullName>
    </recommendedName>
</protein>
<dbReference type="InterPro" id="IPR029063">
    <property type="entry name" value="SAM-dependent_MTases_sf"/>
</dbReference>
<reference evidence="1 2" key="1">
    <citation type="submission" date="2024-02" db="EMBL/GenBank/DDBJ databases">
        <authorList>
            <person name="Vignale AGUSTIN F."/>
            <person name="Sosa J E."/>
            <person name="Modenutti C."/>
        </authorList>
    </citation>
    <scope>NUCLEOTIDE SEQUENCE [LARGE SCALE GENOMIC DNA]</scope>
</reference>
<accession>A0ABC8UUV2</accession>
<organism evidence="1 2">
    <name type="scientific">Ilex paraguariensis</name>
    <name type="common">yerba mate</name>
    <dbReference type="NCBI Taxonomy" id="185542"/>
    <lineage>
        <taxon>Eukaryota</taxon>
        <taxon>Viridiplantae</taxon>
        <taxon>Streptophyta</taxon>
        <taxon>Embryophyta</taxon>
        <taxon>Tracheophyta</taxon>
        <taxon>Spermatophyta</taxon>
        <taxon>Magnoliopsida</taxon>
        <taxon>eudicotyledons</taxon>
        <taxon>Gunneridae</taxon>
        <taxon>Pentapetalae</taxon>
        <taxon>asterids</taxon>
        <taxon>campanulids</taxon>
        <taxon>Aquifoliales</taxon>
        <taxon>Aquifoliaceae</taxon>
        <taxon>Ilex</taxon>
    </lineage>
</organism>
<dbReference type="EMBL" id="CAUOFW020009105">
    <property type="protein sequence ID" value="CAK9184858.1"/>
    <property type="molecule type" value="Genomic_DNA"/>
</dbReference>